<evidence type="ECO:0000313" key="4">
    <source>
        <dbReference type="EMBL" id="VDG28807.1"/>
    </source>
</evidence>
<dbReference type="Pfam" id="PF00011">
    <property type="entry name" value="HSP20"/>
    <property type="match status" value="1"/>
</dbReference>
<dbReference type="PANTHER" id="PTHR11527">
    <property type="entry name" value="HEAT-SHOCK PROTEIN 20 FAMILY MEMBER"/>
    <property type="match status" value="1"/>
</dbReference>
<evidence type="ECO:0000259" key="3">
    <source>
        <dbReference type="PROSITE" id="PS01031"/>
    </source>
</evidence>
<dbReference type="PROSITE" id="PS01031">
    <property type="entry name" value="SHSP"/>
    <property type="match status" value="1"/>
</dbReference>
<dbReference type="Proteomes" id="UP000289996">
    <property type="component" value="Unassembled WGS sequence"/>
</dbReference>
<dbReference type="OrthoDB" id="9811615at2"/>
<feature type="domain" description="SHSP" evidence="3">
    <location>
        <begin position="40"/>
        <end position="149"/>
    </location>
</feature>
<dbReference type="RefSeq" id="WP_130844708.1">
    <property type="nucleotide sequence ID" value="NZ_BJDY01000003.1"/>
</dbReference>
<dbReference type="AlphaFoldDB" id="A0A660E6U0"/>
<keyword evidence="4" id="KW-0346">Stress response</keyword>
<reference evidence="4 5" key="1">
    <citation type="submission" date="2018-11" db="EMBL/GenBank/DDBJ databases">
        <authorList>
            <person name="Wuyts S."/>
        </authorList>
    </citation>
    <scope>NUCLEOTIDE SEQUENCE [LARGE SCALE GENOMIC DNA]</scope>
    <source>
        <strain evidence="4">Lactobacillus mudanjiangensis AMBF249</strain>
    </source>
</reference>
<dbReference type="InterPro" id="IPR031107">
    <property type="entry name" value="Small_HSP"/>
</dbReference>
<protein>
    <submittedName>
        <fullName evidence="4">Small heat shock protein [Lactobacillus plantarum JDM1]</fullName>
    </submittedName>
</protein>
<dbReference type="InterPro" id="IPR002068">
    <property type="entry name" value="A-crystallin/Hsp20_dom"/>
</dbReference>
<dbReference type="Gene3D" id="2.60.40.790">
    <property type="match status" value="1"/>
</dbReference>
<sequence length="149" mass="16485">MANDMMDNWHKDLFERLNPLDSKTAATVFNDLGQSLSAVTGRDGALLRTDIQETDDQYQLQIDLPGVEKSDITLKYRDGRLSVGVKRNGLDDDADVTVLANERATGTFNRQYSLADVAADKIEAHYENGVLALVLPKKAAADTHHIEIQ</sequence>
<accession>A0A660E6U0</accession>
<organism evidence="4 5">
    <name type="scientific">Lactiplantibacillus mudanjiangensis</name>
    <dbReference type="NCBI Taxonomy" id="1296538"/>
    <lineage>
        <taxon>Bacteria</taxon>
        <taxon>Bacillati</taxon>
        <taxon>Bacillota</taxon>
        <taxon>Bacilli</taxon>
        <taxon>Lactobacillales</taxon>
        <taxon>Lactobacillaceae</taxon>
        <taxon>Lactiplantibacillus</taxon>
    </lineage>
</organism>
<dbReference type="CDD" id="cd06471">
    <property type="entry name" value="ACD_LpsHSP_like"/>
    <property type="match status" value="1"/>
</dbReference>
<dbReference type="EMBL" id="UYIG01000124">
    <property type="protein sequence ID" value="VDG28807.1"/>
    <property type="molecule type" value="Genomic_DNA"/>
</dbReference>
<name>A0A660E6U0_9LACO</name>
<gene>
    <name evidence="4" type="ORF">MUDAN_MDHGFNIF_03203</name>
</gene>
<dbReference type="InterPro" id="IPR008978">
    <property type="entry name" value="HSP20-like_chaperone"/>
</dbReference>
<evidence type="ECO:0000313" key="5">
    <source>
        <dbReference type="Proteomes" id="UP000289996"/>
    </source>
</evidence>
<evidence type="ECO:0000256" key="1">
    <source>
        <dbReference type="PROSITE-ProRule" id="PRU00285"/>
    </source>
</evidence>
<evidence type="ECO:0000256" key="2">
    <source>
        <dbReference type="RuleBase" id="RU003616"/>
    </source>
</evidence>
<comment type="similarity">
    <text evidence="1 2">Belongs to the small heat shock protein (HSP20) family.</text>
</comment>
<proteinExistence type="inferred from homology"/>
<keyword evidence="5" id="KW-1185">Reference proteome</keyword>
<dbReference type="SUPFAM" id="SSF49764">
    <property type="entry name" value="HSP20-like chaperones"/>
    <property type="match status" value="1"/>
</dbReference>